<name>A0A645EP58_9ZZZZ</name>
<proteinExistence type="predicted"/>
<accession>A0A645EP58</accession>
<comment type="caution">
    <text evidence="1">The sequence shown here is derived from an EMBL/GenBank/DDBJ whole genome shotgun (WGS) entry which is preliminary data.</text>
</comment>
<evidence type="ECO:0000313" key="1">
    <source>
        <dbReference type="EMBL" id="MPN03791.1"/>
    </source>
</evidence>
<dbReference type="EMBL" id="VSSQ01049712">
    <property type="protein sequence ID" value="MPN03791.1"/>
    <property type="molecule type" value="Genomic_DNA"/>
</dbReference>
<dbReference type="AlphaFoldDB" id="A0A645EP58"/>
<organism evidence="1">
    <name type="scientific">bioreactor metagenome</name>
    <dbReference type="NCBI Taxonomy" id="1076179"/>
    <lineage>
        <taxon>unclassified sequences</taxon>
        <taxon>metagenomes</taxon>
        <taxon>ecological metagenomes</taxon>
    </lineage>
</organism>
<sequence length="64" mass="7250">MDFIGRVKAEAGYQIWRRDNHIFITAVLQECAVIVQIAKVDFHEITKPDTAAACQDRQVLSFTA</sequence>
<protein>
    <submittedName>
        <fullName evidence="1">Uncharacterized protein</fullName>
    </submittedName>
</protein>
<gene>
    <name evidence="1" type="ORF">SDC9_151025</name>
</gene>
<reference evidence="1" key="1">
    <citation type="submission" date="2019-08" db="EMBL/GenBank/DDBJ databases">
        <authorList>
            <person name="Kucharzyk K."/>
            <person name="Murdoch R.W."/>
            <person name="Higgins S."/>
            <person name="Loffler F."/>
        </authorList>
    </citation>
    <scope>NUCLEOTIDE SEQUENCE</scope>
</reference>